<proteinExistence type="predicted"/>
<feature type="region of interest" description="Disordered" evidence="1">
    <location>
        <begin position="82"/>
        <end position="103"/>
    </location>
</feature>
<dbReference type="RefSeq" id="WP_345507989.1">
    <property type="nucleotide sequence ID" value="NZ_BAABIW010000017.1"/>
</dbReference>
<name>A0ABP9JF04_9MICO</name>
<reference evidence="5" key="1">
    <citation type="journal article" date="2019" name="Int. J. Syst. Evol. Microbiol.">
        <title>The Global Catalogue of Microorganisms (GCM) 10K type strain sequencing project: providing services to taxonomists for standard genome sequencing and annotation.</title>
        <authorList>
            <consortium name="The Broad Institute Genomics Platform"/>
            <consortium name="The Broad Institute Genome Sequencing Center for Infectious Disease"/>
            <person name="Wu L."/>
            <person name="Ma J."/>
        </authorList>
    </citation>
    <scope>NUCLEOTIDE SEQUENCE [LARGE SCALE GENOMIC DNA]</scope>
    <source>
        <strain evidence="5">JCM 17687</strain>
    </source>
</reference>
<keyword evidence="2" id="KW-1133">Transmembrane helix</keyword>
<dbReference type="InterPro" id="IPR045597">
    <property type="entry name" value="DUF6458"/>
</dbReference>
<accession>A0ABP9JF04</accession>
<sequence length="103" mass="11212">MGIGLGIFLLVVGAIFYFTNVDSSVLDLSRSTGNTIGLILMVGGALAIVLALVMNAQRTRTQHTTVTERRGAPDVVERRVERRVDGDGDEVVEQRVERRDGTL</sequence>
<evidence type="ECO:0000256" key="2">
    <source>
        <dbReference type="SAM" id="Phobius"/>
    </source>
</evidence>
<feature type="domain" description="DUF6458" evidence="3">
    <location>
        <begin position="1"/>
        <end position="81"/>
    </location>
</feature>
<dbReference type="Proteomes" id="UP001500427">
    <property type="component" value="Unassembled WGS sequence"/>
</dbReference>
<dbReference type="Pfam" id="PF20059">
    <property type="entry name" value="DUF6458"/>
    <property type="match status" value="1"/>
</dbReference>
<evidence type="ECO:0000313" key="5">
    <source>
        <dbReference type="Proteomes" id="UP001500427"/>
    </source>
</evidence>
<keyword evidence="2" id="KW-0812">Transmembrane</keyword>
<comment type="caution">
    <text evidence="4">The sequence shown here is derived from an EMBL/GenBank/DDBJ whole genome shotgun (WGS) entry which is preliminary data.</text>
</comment>
<keyword evidence="5" id="KW-1185">Reference proteome</keyword>
<protein>
    <recommendedName>
        <fullName evidence="3">DUF6458 domain-containing protein</fullName>
    </recommendedName>
</protein>
<feature type="transmembrane region" description="Helical" evidence="2">
    <location>
        <begin position="33"/>
        <end position="53"/>
    </location>
</feature>
<keyword evidence="2" id="KW-0472">Membrane</keyword>
<evidence type="ECO:0000259" key="3">
    <source>
        <dbReference type="Pfam" id="PF20059"/>
    </source>
</evidence>
<evidence type="ECO:0000313" key="4">
    <source>
        <dbReference type="EMBL" id="GAA5029913.1"/>
    </source>
</evidence>
<gene>
    <name evidence="4" type="ORF">GCM10023258_26700</name>
</gene>
<evidence type="ECO:0000256" key="1">
    <source>
        <dbReference type="SAM" id="MobiDB-lite"/>
    </source>
</evidence>
<dbReference type="EMBL" id="BAABIW010000017">
    <property type="protein sequence ID" value="GAA5029913.1"/>
    <property type="molecule type" value="Genomic_DNA"/>
</dbReference>
<organism evidence="4 5">
    <name type="scientific">Terrabacter aeriphilus</name>
    <dbReference type="NCBI Taxonomy" id="515662"/>
    <lineage>
        <taxon>Bacteria</taxon>
        <taxon>Bacillati</taxon>
        <taxon>Actinomycetota</taxon>
        <taxon>Actinomycetes</taxon>
        <taxon>Micrococcales</taxon>
        <taxon>Intrasporangiaceae</taxon>
        <taxon>Terrabacter</taxon>
    </lineage>
</organism>